<dbReference type="Proteomes" id="UP001200430">
    <property type="component" value="Unassembled WGS sequence"/>
</dbReference>
<dbReference type="PANTHER" id="PTHR43384:SF4">
    <property type="entry name" value="CELLULOSE BIOSYNTHESIS PROTEIN BCSQ-RELATED"/>
    <property type="match status" value="1"/>
</dbReference>
<dbReference type="InterPro" id="IPR025501">
    <property type="entry name" value="MinD_FleN"/>
</dbReference>
<dbReference type="Pfam" id="PF10609">
    <property type="entry name" value="ParA"/>
    <property type="match status" value="1"/>
</dbReference>
<dbReference type="PIRSF" id="PIRSF003092">
    <property type="entry name" value="MinD"/>
    <property type="match status" value="1"/>
</dbReference>
<evidence type="ECO:0000256" key="1">
    <source>
        <dbReference type="ARBA" id="ARBA00022741"/>
    </source>
</evidence>
<dbReference type="RefSeq" id="WP_236098112.1">
    <property type="nucleotide sequence ID" value="NZ_JAKGUD010000002.1"/>
</dbReference>
<gene>
    <name evidence="3" type="ORF">L2W38_02115</name>
</gene>
<dbReference type="InterPro" id="IPR033756">
    <property type="entry name" value="YlxH/NBP35"/>
</dbReference>
<organism evidence="3 4">
    <name type="scientific">Dethiosulfovibrio marinus</name>
    <dbReference type="NCBI Taxonomy" id="133532"/>
    <lineage>
        <taxon>Bacteria</taxon>
        <taxon>Thermotogati</taxon>
        <taxon>Synergistota</taxon>
        <taxon>Synergistia</taxon>
        <taxon>Synergistales</taxon>
        <taxon>Dethiosulfovibrionaceae</taxon>
        <taxon>Dethiosulfovibrio</taxon>
    </lineage>
</organism>
<dbReference type="SUPFAM" id="SSF52540">
    <property type="entry name" value="P-loop containing nucleoside triphosphate hydrolases"/>
    <property type="match status" value="1"/>
</dbReference>
<accession>A0ABS9EK83</accession>
<reference evidence="3 4" key="1">
    <citation type="submission" date="2022-01" db="EMBL/GenBank/DDBJ databases">
        <title>Dethiosulfovibrio faecalis sp. nov., a novel proteolytic, non-sulfur-reducing bacterium isolated from a marine aquaculture solid waste bioreactor.</title>
        <authorList>
            <person name="Grabowski S."/>
            <person name="Apolinario E."/>
            <person name="Schneider N."/>
            <person name="Marshall C.W."/>
            <person name="Sowers K.R."/>
        </authorList>
    </citation>
    <scope>NUCLEOTIDE SEQUENCE [LARGE SCALE GENOMIC DNA]</scope>
    <source>
        <strain evidence="3 4">DSM 12537</strain>
    </source>
</reference>
<keyword evidence="1" id="KW-0547">Nucleotide-binding</keyword>
<sequence>MIDRKASVTDQASDLRRMVASISEEKKNIRRPGFLRSIAVVGGKGGVGKSNISVNLALALGKMGQKVTLLDGDLGLANVDILMGIQAPYNLIHLVRGERSLDEILCDVGDGVSLIPGGTGIEELANLDESAQSALINALAELESFSDIMVVDTGAGIHRNMISFALSVDTVILVTTPEPTSIRDAYGLLKSLVFGTVGKLDVRVLVNMVSSEEEARSVAGRMRFAASQFLRVDLGYSGYVLTDSRLSDSVRARKPLIRFAPRSDASECFRRIARTLMSEGGEDRSFDPGRGVKSLFFKLARSLGVDRDR</sequence>
<dbReference type="InterPro" id="IPR033875">
    <property type="entry name" value="FlhG"/>
</dbReference>
<protein>
    <submittedName>
        <fullName evidence="3">MinD/ParA family protein</fullName>
    </submittedName>
</protein>
<dbReference type="InterPro" id="IPR027417">
    <property type="entry name" value="P-loop_NTPase"/>
</dbReference>
<comment type="caution">
    <text evidence="3">The sequence shown here is derived from an EMBL/GenBank/DDBJ whole genome shotgun (WGS) entry which is preliminary data.</text>
</comment>
<dbReference type="EMBL" id="JAKGUD010000002">
    <property type="protein sequence ID" value="MCF4141614.1"/>
    <property type="molecule type" value="Genomic_DNA"/>
</dbReference>
<keyword evidence="4" id="KW-1185">Reference proteome</keyword>
<evidence type="ECO:0000313" key="4">
    <source>
        <dbReference type="Proteomes" id="UP001200430"/>
    </source>
</evidence>
<proteinExistence type="predicted"/>
<evidence type="ECO:0000256" key="2">
    <source>
        <dbReference type="ARBA" id="ARBA00022840"/>
    </source>
</evidence>
<evidence type="ECO:0000313" key="3">
    <source>
        <dbReference type="EMBL" id="MCF4141614.1"/>
    </source>
</evidence>
<dbReference type="Gene3D" id="3.40.50.300">
    <property type="entry name" value="P-loop containing nucleotide triphosphate hydrolases"/>
    <property type="match status" value="1"/>
</dbReference>
<dbReference type="InterPro" id="IPR050625">
    <property type="entry name" value="ParA/MinD_ATPase"/>
</dbReference>
<name>A0ABS9EK83_9BACT</name>
<keyword evidence="2" id="KW-0067">ATP-binding</keyword>
<dbReference type="PANTHER" id="PTHR43384">
    <property type="entry name" value="SEPTUM SITE-DETERMINING PROTEIN MIND HOMOLOG, CHLOROPLASTIC-RELATED"/>
    <property type="match status" value="1"/>
</dbReference>
<dbReference type="CDD" id="cd02038">
    <property type="entry name" value="FlhG-like"/>
    <property type="match status" value="1"/>
</dbReference>